<evidence type="ECO:0000256" key="3">
    <source>
        <dbReference type="ARBA" id="ARBA00023004"/>
    </source>
</evidence>
<dbReference type="SFLD" id="SFLDG01067">
    <property type="entry name" value="SPASM/twitch_domain_containing"/>
    <property type="match status" value="1"/>
</dbReference>
<evidence type="ECO:0000313" key="6">
    <source>
        <dbReference type="EMBL" id="RDB62108.1"/>
    </source>
</evidence>
<dbReference type="Pfam" id="PF04055">
    <property type="entry name" value="Radical_SAM"/>
    <property type="match status" value="1"/>
</dbReference>
<dbReference type="PROSITE" id="PS51918">
    <property type="entry name" value="RADICAL_SAM"/>
    <property type="match status" value="1"/>
</dbReference>
<keyword evidence="1" id="KW-0949">S-adenosyl-L-methionine</keyword>
<keyword evidence="7" id="KW-1185">Reference proteome</keyword>
<dbReference type="RefSeq" id="WP_015539681.1">
    <property type="nucleotide sequence ID" value="NZ_CABMMS010000010.1"/>
</dbReference>
<proteinExistence type="predicted"/>
<dbReference type="InterPro" id="IPR034474">
    <property type="entry name" value="Methyltransferase_Class_D"/>
</dbReference>
<dbReference type="AlphaFoldDB" id="A0A369LVC4"/>
<dbReference type="GO" id="GO:0003824">
    <property type="term" value="F:catalytic activity"/>
    <property type="evidence" value="ECO:0007669"/>
    <property type="project" value="InterPro"/>
</dbReference>
<evidence type="ECO:0000256" key="4">
    <source>
        <dbReference type="ARBA" id="ARBA00023014"/>
    </source>
</evidence>
<dbReference type="InterPro" id="IPR056488">
    <property type="entry name" value="Zn_ribbon_HMPTM"/>
</dbReference>
<dbReference type="InterPro" id="IPR058240">
    <property type="entry name" value="rSAM_sf"/>
</dbReference>
<dbReference type="Proteomes" id="UP000254000">
    <property type="component" value="Unassembled WGS sequence"/>
</dbReference>
<evidence type="ECO:0000313" key="7">
    <source>
        <dbReference type="Proteomes" id="UP000254000"/>
    </source>
</evidence>
<keyword evidence="2" id="KW-0479">Metal-binding</keyword>
<dbReference type="PANTHER" id="PTHR43306">
    <property type="entry name" value="7,8-DIHYDRO-6-HYDROXYMETHYLPTERIN DIMETHYLTRANSFERASE"/>
    <property type="match status" value="1"/>
</dbReference>
<comment type="caution">
    <text evidence="6">The sequence shown here is derived from an EMBL/GenBank/DDBJ whole genome shotgun (WGS) entry which is preliminary data.</text>
</comment>
<dbReference type="Gene3D" id="3.20.20.70">
    <property type="entry name" value="Aldolase class I"/>
    <property type="match status" value="1"/>
</dbReference>
<keyword evidence="4" id="KW-0411">Iron-sulfur</keyword>
<dbReference type="PANTHER" id="PTHR43306:SF1">
    <property type="entry name" value="7,8-DIHYDRO-6-HYDROXYMETHYLPTERIN DIMETHYLTRANSFERASE"/>
    <property type="match status" value="1"/>
</dbReference>
<evidence type="ECO:0000256" key="2">
    <source>
        <dbReference type="ARBA" id="ARBA00022723"/>
    </source>
</evidence>
<dbReference type="CDD" id="cd01335">
    <property type="entry name" value="Radical_SAM"/>
    <property type="match status" value="1"/>
</dbReference>
<dbReference type="OrthoDB" id="9782387at2"/>
<dbReference type="InterPro" id="IPR007197">
    <property type="entry name" value="rSAM"/>
</dbReference>
<protein>
    <submittedName>
        <fullName evidence="6">Radical SAM protein</fullName>
    </submittedName>
</protein>
<dbReference type="SUPFAM" id="SSF102114">
    <property type="entry name" value="Radical SAM enzymes"/>
    <property type="match status" value="1"/>
</dbReference>
<accession>A0A369LVC4</accession>
<feature type="domain" description="Radical SAM core" evidence="5">
    <location>
        <begin position="99"/>
        <end position="315"/>
    </location>
</feature>
<dbReference type="GO" id="GO:0051536">
    <property type="term" value="F:iron-sulfur cluster binding"/>
    <property type="evidence" value="ECO:0007669"/>
    <property type="project" value="UniProtKB-KW"/>
</dbReference>
<name>A0A369LVC4_9ACTN</name>
<dbReference type="SFLD" id="SFLDS00029">
    <property type="entry name" value="Radical_SAM"/>
    <property type="match status" value="1"/>
</dbReference>
<organism evidence="6 7">
    <name type="scientific">Gordonibacter pamelaeae</name>
    <dbReference type="NCBI Taxonomy" id="471189"/>
    <lineage>
        <taxon>Bacteria</taxon>
        <taxon>Bacillati</taxon>
        <taxon>Actinomycetota</taxon>
        <taxon>Coriobacteriia</taxon>
        <taxon>Eggerthellales</taxon>
        <taxon>Eggerthellaceae</taxon>
        <taxon>Gordonibacter</taxon>
    </lineage>
</organism>
<dbReference type="GO" id="GO:0046872">
    <property type="term" value="F:metal ion binding"/>
    <property type="evidence" value="ECO:0007669"/>
    <property type="project" value="UniProtKB-KW"/>
</dbReference>
<gene>
    <name evidence="6" type="ORF">C1877_13760</name>
</gene>
<evidence type="ECO:0000259" key="5">
    <source>
        <dbReference type="PROSITE" id="PS51918"/>
    </source>
</evidence>
<sequence length="452" mass="49105">MGANENTAADPAAQRTPLHKTTALCPDCLDELPAEVYADAEGVVWMERTCPDHGRLATRMWPDAEHYQWLRSLAFPMTAPQNTLAATAPCPHGCGTCSRHQRRGTLLEIEVTRNCNLHCPVCFMSAETGEGDPTLAEISDMYDVIANAVGTDGAVQITGGEPTCRKDLPEIIRMGREKGFWGIEVNTNGLVIAARDGYLEELVWAGLTGVYLSFDGLTGEVYEGTCGRDILDVKMRVIERCREVGIQVVLSVAVVAGLNDGQLGDLLRFCLDNADVVAGLALQPAFTSGRFDAERALPMSSGDVIFQLAEQSDGLIEPRDVWPLGCSNPLCDTGVFFVKGEPPAGVPAHPSGFYPATRAMTMEEYHAGYSPDSPQGSVFLDILDKKGVEVASGLSVVIMNYMDAVSMDTQRLRECSMMVTVPDGRAIPFCSYHLTDSAGRRVYPPWCKEELR</sequence>
<dbReference type="SFLD" id="SFLDG01100">
    <property type="entry name" value="methyltransferase_(Class_D)"/>
    <property type="match status" value="1"/>
</dbReference>
<dbReference type="Pfam" id="PF23545">
    <property type="entry name" value="Zn_ribbon_HMPTM"/>
    <property type="match status" value="1"/>
</dbReference>
<keyword evidence="3" id="KW-0408">Iron</keyword>
<dbReference type="GeneID" id="78360761"/>
<dbReference type="InterPro" id="IPR013785">
    <property type="entry name" value="Aldolase_TIM"/>
</dbReference>
<reference evidence="6 7" key="1">
    <citation type="journal article" date="2018" name="Elife">
        <title>Discovery and characterization of a prevalent human gut bacterial enzyme sufficient for the inactivation of a family of plant toxins.</title>
        <authorList>
            <person name="Koppel N."/>
            <person name="Bisanz J.E."/>
            <person name="Pandelia M.E."/>
            <person name="Turnbaugh P.J."/>
            <person name="Balskus E.P."/>
        </authorList>
    </citation>
    <scope>NUCLEOTIDE SEQUENCE [LARGE SCALE GENOMIC DNA]</scope>
    <source>
        <strain evidence="6 7">3C</strain>
    </source>
</reference>
<dbReference type="EMBL" id="PPTS01000010">
    <property type="protein sequence ID" value="RDB62108.1"/>
    <property type="molecule type" value="Genomic_DNA"/>
</dbReference>
<evidence type="ECO:0000256" key="1">
    <source>
        <dbReference type="ARBA" id="ARBA00022691"/>
    </source>
</evidence>